<evidence type="ECO:0000313" key="4">
    <source>
        <dbReference type="Proteomes" id="UP000693970"/>
    </source>
</evidence>
<dbReference type="PANTHER" id="PTHR24113">
    <property type="entry name" value="RAN GTPASE-ACTIVATING PROTEIN 1"/>
    <property type="match status" value="1"/>
</dbReference>
<dbReference type="OrthoDB" id="2153750at2759"/>
<dbReference type="PANTHER" id="PTHR24113:SF12">
    <property type="entry name" value="RAN GTPASE-ACTIVATING PROTEIN 1"/>
    <property type="match status" value="1"/>
</dbReference>
<keyword evidence="1" id="KW-0433">Leucine-rich repeat</keyword>
<organism evidence="3 4">
    <name type="scientific">Nitzschia inconspicua</name>
    <dbReference type="NCBI Taxonomy" id="303405"/>
    <lineage>
        <taxon>Eukaryota</taxon>
        <taxon>Sar</taxon>
        <taxon>Stramenopiles</taxon>
        <taxon>Ochrophyta</taxon>
        <taxon>Bacillariophyta</taxon>
        <taxon>Bacillariophyceae</taxon>
        <taxon>Bacillariophycidae</taxon>
        <taxon>Bacillariales</taxon>
        <taxon>Bacillariaceae</taxon>
        <taxon>Nitzschia</taxon>
    </lineage>
</organism>
<dbReference type="GO" id="GO:0031267">
    <property type="term" value="F:small GTPase binding"/>
    <property type="evidence" value="ECO:0007669"/>
    <property type="project" value="TreeGrafter"/>
</dbReference>
<keyword evidence="2" id="KW-0677">Repeat</keyword>
<dbReference type="InterPro" id="IPR027038">
    <property type="entry name" value="RanGap"/>
</dbReference>
<dbReference type="Pfam" id="PF13516">
    <property type="entry name" value="LRR_6"/>
    <property type="match status" value="2"/>
</dbReference>
<name>A0A9K3KPZ4_9STRA</name>
<dbReference type="AlphaFoldDB" id="A0A9K3KPZ4"/>
<dbReference type="GO" id="GO:0048471">
    <property type="term" value="C:perinuclear region of cytoplasm"/>
    <property type="evidence" value="ECO:0007669"/>
    <property type="project" value="TreeGrafter"/>
</dbReference>
<proteinExistence type="predicted"/>
<dbReference type="GO" id="GO:0005829">
    <property type="term" value="C:cytosol"/>
    <property type="evidence" value="ECO:0007669"/>
    <property type="project" value="TreeGrafter"/>
</dbReference>
<evidence type="ECO:0008006" key="5">
    <source>
        <dbReference type="Google" id="ProtNLM"/>
    </source>
</evidence>
<accession>A0A9K3KPZ4</accession>
<gene>
    <name evidence="3" type="ORF">IV203_006022</name>
</gene>
<sequence>MHEHTTELVTNLLLPSWFDVQSTVESKSRAARRRRGTRNSGEVTVIQPLNSIDIIDGDDYYEIEDIENRLKSSMREPHVEQLVLSELQLEPPVIHALVDLLRTREAGDSWEAVFLEFCQGDLEGAIRAVLSLNNVRKLEIAAGIGQRTALRALATNPVTNNETLQELSLFSIIDEEVVGWLTRCFTNNSRLRTLRLIKCTFTESAHHALATFLASTETIQVLTVDRCVMNRSDGDLARCIDALVRHPALKELSIGGTLCDESRIAVSRLLTRNKLTRLCLQNRNAIAATSSAGTHRNDIQWIAAPIATNTSLKILDLSQRCLNDESLLALSEALRLGTSRLEELRLHENQIGNDGIEALASCIPTFTTTLRRIFLHRNRFDETGAEALLKAIRQSFSIRELTIPSMGRSSLMTKYQRLISYETMLNCGGKHLLKDTVRNCKDKQLPPSLWPLVFERSGRHHWTPYSEDQMKGADKWRRTQQADLTFYLLRGLAGSILSSETTSV</sequence>
<dbReference type="InterPro" id="IPR001611">
    <property type="entry name" value="Leu-rich_rpt"/>
</dbReference>
<dbReference type="GO" id="GO:0005634">
    <property type="term" value="C:nucleus"/>
    <property type="evidence" value="ECO:0007669"/>
    <property type="project" value="TreeGrafter"/>
</dbReference>
<dbReference type="SMART" id="SM00368">
    <property type="entry name" value="LRR_RI"/>
    <property type="match status" value="4"/>
</dbReference>
<reference evidence="3" key="1">
    <citation type="journal article" date="2021" name="Sci. Rep.">
        <title>Diploid genomic architecture of Nitzschia inconspicua, an elite biomass production diatom.</title>
        <authorList>
            <person name="Oliver A."/>
            <person name="Podell S."/>
            <person name="Pinowska A."/>
            <person name="Traller J.C."/>
            <person name="Smith S.R."/>
            <person name="McClure R."/>
            <person name="Beliaev A."/>
            <person name="Bohutskyi P."/>
            <person name="Hill E.A."/>
            <person name="Rabines A."/>
            <person name="Zheng H."/>
            <person name="Allen L.Z."/>
            <person name="Kuo A."/>
            <person name="Grigoriev I.V."/>
            <person name="Allen A.E."/>
            <person name="Hazlebeck D."/>
            <person name="Allen E.E."/>
        </authorList>
    </citation>
    <scope>NUCLEOTIDE SEQUENCE</scope>
    <source>
        <strain evidence="3">Hildebrandi</strain>
    </source>
</reference>
<evidence type="ECO:0000256" key="2">
    <source>
        <dbReference type="ARBA" id="ARBA00022737"/>
    </source>
</evidence>
<dbReference type="Proteomes" id="UP000693970">
    <property type="component" value="Unassembled WGS sequence"/>
</dbReference>
<keyword evidence="4" id="KW-1185">Reference proteome</keyword>
<evidence type="ECO:0000256" key="1">
    <source>
        <dbReference type="ARBA" id="ARBA00022614"/>
    </source>
</evidence>
<comment type="caution">
    <text evidence="3">The sequence shown here is derived from an EMBL/GenBank/DDBJ whole genome shotgun (WGS) entry which is preliminary data.</text>
</comment>
<reference evidence="3" key="2">
    <citation type="submission" date="2021-04" db="EMBL/GenBank/DDBJ databases">
        <authorList>
            <person name="Podell S."/>
        </authorList>
    </citation>
    <scope>NUCLEOTIDE SEQUENCE</scope>
    <source>
        <strain evidence="3">Hildebrandi</strain>
    </source>
</reference>
<evidence type="ECO:0000313" key="3">
    <source>
        <dbReference type="EMBL" id="KAG7346953.1"/>
    </source>
</evidence>
<dbReference type="GO" id="GO:0005096">
    <property type="term" value="F:GTPase activator activity"/>
    <property type="evidence" value="ECO:0007669"/>
    <property type="project" value="InterPro"/>
</dbReference>
<dbReference type="EMBL" id="JAGRRH010000021">
    <property type="protein sequence ID" value="KAG7346953.1"/>
    <property type="molecule type" value="Genomic_DNA"/>
</dbReference>
<dbReference type="GO" id="GO:0006913">
    <property type="term" value="P:nucleocytoplasmic transport"/>
    <property type="evidence" value="ECO:0007669"/>
    <property type="project" value="TreeGrafter"/>
</dbReference>
<protein>
    <recommendedName>
        <fullName evidence="5">RNI-like protein</fullName>
    </recommendedName>
</protein>